<organism evidence="2">
    <name type="scientific">Tanacetum cinerariifolium</name>
    <name type="common">Dalmatian daisy</name>
    <name type="synonym">Chrysanthemum cinerariifolium</name>
    <dbReference type="NCBI Taxonomy" id="118510"/>
    <lineage>
        <taxon>Eukaryota</taxon>
        <taxon>Viridiplantae</taxon>
        <taxon>Streptophyta</taxon>
        <taxon>Embryophyta</taxon>
        <taxon>Tracheophyta</taxon>
        <taxon>Spermatophyta</taxon>
        <taxon>Magnoliopsida</taxon>
        <taxon>eudicotyledons</taxon>
        <taxon>Gunneridae</taxon>
        <taxon>Pentapetalae</taxon>
        <taxon>asterids</taxon>
        <taxon>campanulids</taxon>
        <taxon>Asterales</taxon>
        <taxon>Asteraceae</taxon>
        <taxon>Asteroideae</taxon>
        <taxon>Anthemideae</taxon>
        <taxon>Anthemidinae</taxon>
        <taxon>Tanacetum</taxon>
    </lineage>
</organism>
<accession>A0A699GRA0</accession>
<reference evidence="2" key="1">
    <citation type="journal article" date="2019" name="Sci. Rep.">
        <title>Draft genome of Tanacetum cinerariifolium, the natural source of mosquito coil.</title>
        <authorList>
            <person name="Yamashiro T."/>
            <person name="Shiraishi A."/>
            <person name="Satake H."/>
            <person name="Nakayama K."/>
        </authorList>
    </citation>
    <scope>NUCLEOTIDE SEQUENCE</scope>
</reference>
<comment type="caution">
    <text evidence="2">The sequence shown here is derived from an EMBL/GenBank/DDBJ whole genome shotgun (WGS) entry which is preliminary data.</text>
</comment>
<protein>
    <recommendedName>
        <fullName evidence="1">Retrotransposon gag domain-containing protein</fullName>
    </recommendedName>
</protein>
<proteinExistence type="predicted"/>
<dbReference type="PANTHER" id="PTHR33223:SF11">
    <property type="entry name" value="ELEMENT PROTEIN, PUTATIVE-RELATED"/>
    <property type="match status" value="1"/>
</dbReference>
<sequence length="191" mass="22408">MTGCDSLIDTWENLKRKFLSKYRPPARTAKKMEEINNFQQEPDETIYQAWERFKELLLRCLQHYLTDMQEVISFYKGLDAPTRQILDSKGAIPSMKAVDAKKAIQDMFGVPFPQRGRYRAAASRFYKRDNRNPLYQKQRQTMEESLSKFMAKSAKRHDENSNLIKEIRAVMSAAIRNQGARSKLWKFKSGK</sequence>
<dbReference type="PANTHER" id="PTHR33223">
    <property type="entry name" value="CCHC-TYPE DOMAIN-CONTAINING PROTEIN"/>
    <property type="match status" value="1"/>
</dbReference>
<dbReference type="AlphaFoldDB" id="A0A699GRA0"/>
<evidence type="ECO:0000259" key="1">
    <source>
        <dbReference type="Pfam" id="PF03732"/>
    </source>
</evidence>
<feature type="domain" description="Retrotransposon gag" evidence="1">
    <location>
        <begin position="8"/>
        <end position="79"/>
    </location>
</feature>
<evidence type="ECO:0000313" key="2">
    <source>
        <dbReference type="EMBL" id="GEV94356.1"/>
    </source>
</evidence>
<dbReference type="EMBL" id="BKCJ010039549">
    <property type="protein sequence ID" value="GEV94356.1"/>
    <property type="molecule type" value="Genomic_DNA"/>
</dbReference>
<gene>
    <name evidence="2" type="ORF">Tci_166333</name>
</gene>
<dbReference type="Pfam" id="PF03732">
    <property type="entry name" value="Retrotrans_gag"/>
    <property type="match status" value="1"/>
</dbReference>
<name>A0A699GRA0_TANCI</name>
<dbReference type="InterPro" id="IPR005162">
    <property type="entry name" value="Retrotrans_gag_dom"/>
</dbReference>